<evidence type="ECO:0000313" key="2">
    <source>
        <dbReference type="Proteomes" id="UP000654279"/>
    </source>
</evidence>
<sequence>MEFWEDGLSAGEEAAGAAARLLEARSALAQEQERESEYRLAAWPLGF</sequence>
<dbReference type="EMBL" id="JACRSO010000004">
    <property type="protein sequence ID" value="MBC8529731.1"/>
    <property type="molecule type" value="Genomic_DNA"/>
</dbReference>
<proteinExistence type="predicted"/>
<dbReference type="Proteomes" id="UP000654279">
    <property type="component" value="Unassembled WGS sequence"/>
</dbReference>
<dbReference type="AlphaFoldDB" id="A0A926HP13"/>
<comment type="caution">
    <text evidence="1">The sequence shown here is derived from an EMBL/GenBank/DDBJ whole genome shotgun (WGS) entry which is preliminary data.</text>
</comment>
<accession>A0A926HP13</accession>
<name>A0A926HP13_9FIRM</name>
<gene>
    <name evidence="1" type="ORF">H8699_09850</name>
</gene>
<dbReference type="RefSeq" id="WP_171026119.1">
    <property type="nucleotide sequence ID" value="NZ_JACRSO010000004.1"/>
</dbReference>
<organism evidence="1 2">
    <name type="scientific">Luoshenia tenuis</name>
    <dbReference type="NCBI Taxonomy" id="2763654"/>
    <lineage>
        <taxon>Bacteria</taxon>
        <taxon>Bacillati</taxon>
        <taxon>Bacillota</taxon>
        <taxon>Clostridia</taxon>
        <taxon>Christensenellales</taxon>
        <taxon>Christensenellaceae</taxon>
        <taxon>Luoshenia</taxon>
    </lineage>
</organism>
<reference evidence="1" key="1">
    <citation type="submission" date="2020-08" db="EMBL/GenBank/DDBJ databases">
        <title>Genome public.</title>
        <authorList>
            <person name="Liu C."/>
            <person name="Sun Q."/>
        </authorList>
    </citation>
    <scope>NUCLEOTIDE SEQUENCE</scope>
    <source>
        <strain evidence="1">NSJ-44</strain>
    </source>
</reference>
<protein>
    <submittedName>
        <fullName evidence="1">Uncharacterized protein</fullName>
    </submittedName>
</protein>
<keyword evidence="2" id="KW-1185">Reference proteome</keyword>
<evidence type="ECO:0000313" key="1">
    <source>
        <dbReference type="EMBL" id="MBC8529731.1"/>
    </source>
</evidence>